<dbReference type="Pfam" id="PF00083">
    <property type="entry name" value="Sugar_tr"/>
    <property type="match status" value="1"/>
</dbReference>
<dbReference type="InterPro" id="IPR020846">
    <property type="entry name" value="MFS_dom"/>
</dbReference>
<dbReference type="EMBL" id="CADEBD010000175">
    <property type="protein sequence ID" value="CAB3224754.1"/>
    <property type="molecule type" value="Genomic_DNA"/>
</dbReference>
<keyword evidence="2 5" id="KW-0812">Transmembrane</keyword>
<feature type="transmembrane region" description="Helical" evidence="5">
    <location>
        <begin position="429"/>
        <end position="451"/>
    </location>
</feature>
<dbReference type="InterPro" id="IPR005828">
    <property type="entry name" value="MFS_sugar_transport-like"/>
</dbReference>
<feature type="transmembrane region" description="Helical" evidence="5">
    <location>
        <begin position="457"/>
        <end position="477"/>
    </location>
</feature>
<evidence type="ECO:0000256" key="2">
    <source>
        <dbReference type="ARBA" id="ARBA00022692"/>
    </source>
</evidence>
<keyword evidence="4 5" id="KW-0472">Membrane</keyword>
<feature type="transmembrane region" description="Helical" evidence="5">
    <location>
        <begin position="106"/>
        <end position="126"/>
    </location>
</feature>
<keyword evidence="3 5" id="KW-1133">Transmembrane helix</keyword>
<feature type="transmembrane region" description="Helical" evidence="5">
    <location>
        <begin position="195"/>
        <end position="215"/>
    </location>
</feature>
<feature type="domain" description="Major facilitator superfamily (MFS) profile" evidence="6">
    <location>
        <begin position="51"/>
        <end position="482"/>
    </location>
</feature>
<feature type="transmembrane region" description="Helical" evidence="5">
    <location>
        <begin position="167"/>
        <end position="188"/>
    </location>
</feature>
<evidence type="ECO:0000256" key="5">
    <source>
        <dbReference type="SAM" id="Phobius"/>
    </source>
</evidence>
<accession>A0A8S0YXS4</accession>
<feature type="transmembrane region" description="Helical" evidence="5">
    <location>
        <begin position="221"/>
        <end position="241"/>
    </location>
</feature>
<evidence type="ECO:0000256" key="4">
    <source>
        <dbReference type="ARBA" id="ARBA00023136"/>
    </source>
</evidence>
<feature type="transmembrane region" description="Helical" evidence="5">
    <location>
        <begin position="394"/>
        <end position="417"/>
    </location>
</feature>
<comment type="subcellular location">
    <subcellularLocation>
        <location evidence="1">Membrane</location>
        <topology evidence="1">Multi-pass membrane protein</topology>
    </subcellularLocation>
</comment>
<organism evidence="7 8">
    <name type="scientific">Arctia plantaginis</name>
    <name type="common">Wood tiger moth</name>
    <name type="synonym">Phalaena plantaginis</name>
    <dbReference type="NCBI Taxonomy" id="874455"/>
    <lineage>
        <taxon>Eukaryota</taxon>
        <taxon>Metazoa</taxon>
        <taxon>Ecdysozoa</taxon>
        <taxon>Arthropoda</taxon>
        <taxon>Hexapoda</taxon>
        <taxon>Insecta</taxon>
        <taxon>Pterygota</taxon>
        <taxon>Neoptera</taxon>
        <taxon>Endopterygota</taxon>
        <taxon>Lepidoptera</taxon>
        <taxon>Glossata</taxon>
        <taxon>Ditrysia</taxon>
        <taxon>Noctuoidea</taxon>
        <taxon>Erebidae</taxon>
        <taxon>Arctiinae</taxon>
        <taxon>Arctia</taxon>
    </lineage>
</organism>
<protein>
    <recommendedName>
        <fullName evidence="6">Major facilitator superfamily (MFS) profile domain-containing protein</fullName>
    </recommendedName>
</protein>
<dbReference type="InterPro" id="IPR036259">
    <property type="entry name" value="MFS_trans_sf"/>
</dbReference>
<dbReference type="AlphaFoldDB" id="A0A8S0YXS4"/>
<feature type="transmembrane region" description="Helical" evidence="5">
    <location>
        <begin position="138"/>
        <end position="161"/>
    </location>
</feature>
<evidence type="ECO:0000313" key="8">
    <source>
        <dbReference type="Proteomes" id="UP000494256"/>
    </source>
</evidence>
<dbReference type="PROSITE" id="PS50850">
    <property type="entry name" value="MFS"/>
    <property type="match status" value="1"/>
</dbReference>
<dbReference type="OrthoDB" id="7365088at2759"/>
<dbReference type="Proteomes" id="UP000494256">
    <property type="component" value="Unassembled WGS sequence"/>
</dbReference>
<dbReference type="GO" id="GO:0022857">
    <property type="term" value="F:transmembrane transporter activity"/>
    <property type="evidence" value="ECO:0007669"/>
    <property type="project" value="InterPro"/>
</dbReference>
<sequence>MELNQIKEEVTEKNEKDKLINAIGELGKWQVLMLMLVVWPTKISAGWQQLGIIFIAPTTKFMCTDTNLTEKVEMSKCYDDCANYEYHTEFGNTIISQWELICDRAWMAHFTQTVNMFGVLVGSVFFGFVADRYGRRPALLTACVLQLITTMAEAFCPTYWIFTGVRFFLGTSTAGTLLCAFIFIIEITGPRHRELIACLSAIPLSIGEMTMPIFAYFLRTYDMFCLGVAIPNLLYLVYFFIMPESPKWLITTGRLEEASMVMTQAAQWNNLPTENMLDVVKSIAADNVNSNDKKQSKATYMDLVKTKALKLNSICSCTIWFTLGITFYGSNQYIGETSSNIFISIFLAGLLQIPGLILASVLCKYIGRRITLISLFLICALSNAVLAVPNDWFYLRLVVGTIAVSCASGCFSSIYMFTSELFPTVARNMAMGASSMVSRIGSMIAPFVAGLNIVAPWLPPAAFACIPLLAAIACYLLPETRGNKLSDHLA</sequence>
<gene>
    <name evidence="7" type="ORF">APLA_LOCUS2006</name>
</gene>
<dbReference type="Gene3D" id="1.20.1250.20">
    <property type="entry name" value="MFS general substrate transporter like domains"/>
    <property type="match status" value="1"/>
</dbReference>
<dbReference type="PANTHER" id="PTHR24064">
    <property type="entry name" value="SOLUTE CARRIER FAMILY 22 MEMBER"/>
    <property type="match status" value="1"/>
</dbReference>
<dbReference type="SUPFAM" id="SSF103473">
    <property type="entry name" value="MFS general substrate transporter"/>
    <property type="match status" value="1"/>
</dbReference>
<evidence type="ECO:0000256" key="3">
    <source>
        <dbReference type="ARBA" id="ARBA00022989"/>
    </source>
</evidence>
<dbReference type="GO" id="GO:0016020">
    <property type="term" value="C:membrane"/>
    <property type="evidence" value="ECO:0007669"/>
    <property type="project" value="UniProtKB-SubCell"/>
</dbReference>
<name>A0A8S0YXS4_ARCPL</name>
<comment type="caution">
    <text evidence="7">The sequence shown here is derived from an EMBL/GenBank/DDBJ whole genome shotgun (WGS) entry which is preliminary data.</text>
</comment>
<feature type="transmembrane region" description="Helical" evidence="5">
    <location>
        <begin position="341"/>
        <end position="363"/>
    </location>
</feature>
<evidence type="ECO:0000256" key="1">
    <source>
        <dbReference type="ARBA" id="ARBA00004141"/>
    </source>
</evidence>
<evidence type="ECO:0000259" key="6">
    <source>
        <dbReference type="PROSITE" id="PS50850"/>
    </source>
</evidence>
<evidence type="ECO:0000313" key="7">
    <source>
        <dbReference type="EMBL" id="CAB3224754.1"/>
    </source>
</evidence>
<proteinExistence type="predicted"/>
<dbReference type="CDD" id="cd17317">
    <property type="entry name" value="MFS_SLC22"/>
    <property type="match status" value="1"/>
</dbReference>
<reference evidence="7 8" key="1">
    <citation type="submission" date="2020-04" db="EMBL/GenBank/DDBJ databases">
        <authorList>
            <person name="Wallbank WR R."/>
            <person name="Pardo Diaz C."/>
            <person name="Kozak K."/>
            <person name="Martin S."/>
            <person name="Jiggins C."/>
            <person name="Moest M."/>
            <person name="Warren A I."/>
            <person name="Byers J.R.P. K."/>
            <person name="Montejo-Kovacevich G."/>
            <person name="Yen C E."/>
        </authorList>
    </citation>
    <scope>NUCLEOTIDE SEQUENCE [LARGE SCALE GENOMIC DNA]</scope>
</reference>
<feature type="transmembrane region" description="Helical" evidence="5">
    <location>
        <begin position="311"/>
        <end position="329"/>
    </location>
</feature>
<feature type="transmembrane region" description="Helical" evidence="5">
    <location>
        <begin position="370"/>
        <end position="388"/>
    </location>
</feature>